<comment type="subcellular location">
    <subcellularLocation>
        <location evidence="1">Cytoplasm</location>
        <location evidence="1">Cytoskeleton</location>
    </subcellularLocation>
</comment>
<dbReference type="AlphaFoldDB" id="A0A6A2WM01"/>
<evidence type="ECO:0000256" key="6">
    <source>
        <dbReference type="ARBA" id="ARBA00023203"/>
    </source>
</evidence>
<gene>
    <name evidence="10" type="ORF">F3Y22_tig00116958pilonHSYRG00226</name>
</gene>
<accession>A0A6A2WM01</accession>
<dbReference type="InterPro" id="IPR039959">
    <property type="entry name" value="Fimbrin/Plastin"/>
</dbReference>
<evidence type="ECO:0000256" key="4">
    <source>
        <dbReference type="ARBA" id="ARBA00022737"/>
    </source>
</evidence>
<evidence type="ECO:0000313" key="11">
    <source>
        <dbReference type="Proteomes" id="UP000436088"/>
    </source>
</evidence>
<organism evidence="10 11">
    <name type="scientific">Hibiscus syriacus</name>
    <name type="common">Rose of Sharon</name>
    <dbReference type="NCBI Taxonomy" id="106335"/>
    <lineage>
        <taxon>Eukaryota</taxon>
        <taxon>Viridiplantae</taxon>
        <taxon>Streptophyta</taxon>
        <taxon>Embryophyta</taxon>
        <taxon>Tracheophyta</taxon>
        <taxon>Spermatophyta</taxon>
        <taxon>Magnoliopsida</taxon>
        <taxon>eudicotyledons</taxon>
        <taxon>Gunneridae</taxon>
        <taxon>Pentapetalae</taxon>
        <taxon>rosids</taxon>
        <taxon>malvids</taxon>
        <taxon>Malvales</taxon>
        <taxon>Malvaceae</taxon>
        <taxon>Malvoideae</taxon>
        <taxon>Hibiscus</taxon>
    </lineage>
</organism>
<sequence>MDPFLVDKPHRLTMLLRGESCWKVWLLGLFRLDFESGIVKIDMSAEKSGGTKSSSSVLKSTSADAIIEAEKPLIKLINIAVPGTIYERAINTKTELSLWERNENHTLGLNSAKAIGCSVVNIGTLDLIEGRPNLLFGLIAQIIKIQLLADLNLKKTPQLVEVLKDEDGHLQDIEELMGLAPEKVLLRWMNYHLKKGGYEIIVTNFSSDVKDAKAYACLLNILAPEHGNMLTLETKDVIERATMVLDHSERMGCRRYLNPQDIVEGSPNLNLAFVAQIFHQRNGLSVDNEKIPFEEGVTDDVHLSRDERRFRLWMNSLGIETCVNNLFEDVRTGWALLEVLDKVAPGSVNWKHATKPPIKFHIRQSLRSCSGGKDITNSYIIAWANSKVKSTGRSHQIESFKDKSLSSGLFFIELLSAVEPRVVNWSLVTKGESEEEKRLNATYIISVARKLGCSIFLLPEDIMEVNQKMMLTLTATIICWCLQNSPEEAEAGNGYNSAYTSDASPAPSTVGEDESSSHCGEISILNIGNAASDITVSPSLFENGDAIV</sequence>
<keyword evidence="6" id="KW-0009">Actin-binding</keyword>
<keyword evidence="7" id="KW-0963">Cytoplasm</keyword>
<dbReference type="GO" id="GO:0005884">
    <property type="term" value="C:actin filament"/>
    <property type="evidence" value="ECO:0007669"/>
    <property type="project" value="TreeGrafter"/>
</dbReference>
<dbReference type="Pfam" id="PF00307">
    <property type="entry name" value="CH"/>
    <property type="match status" value="4"/>
</dbReference>
<dbReference type="PANTHER" id="PTHR19961">
    <property type="entry name" value="FIMBRIN/PLASTIN"/>
    <property type="match status" value="1"/>
</dbReference>
<evidence type="ECO:0000256" key="3">
    <source>
        <dbReference type="ARBA" id="ARBA00022723"/>
    </source>
</evidence>
<comment type="caution">
    <text evidence="10">The sequence shown here is derived from an EMBL/GenBank/DDBJ whole genome shotgun (WGS) entry which is preliminary data.</text>
</comment>
<name>A0A6A2WM01_HIBSY</name>
<dbReference type="GO" id="GO:0051017">
    <property type="term" value="P:actin filament bundle assembly"/>
    <property type="evidence" value="ECO:0007669"/>
    <property type="project" value="InterPro"/>
</dbReference>
<protein>
    <submittedName>
        <fullName evidence="10">Fimbrin-3</fullName>
    </submittedName>
</protein>
<dbReference type="FunFam" id="1.10.418.10:FF:000042">
    <property type="entry name" value="Fimbrin, putative"/>
    <property type="match status" value="1"/>
</dbReference>
<evidence type="ECO:0000259" key="9">
    <source>
        <dbReference type="PROSITE" id="PS50021"/>
    </source>
</evidence>
<evidence type="ECO:0000313" key="10">
    <source>
        <dbReference type="EMBL" id="KAE8660171.1"/>
    </source>
</evidence>
<dbReference type="GO" id="GO:0046872">
    <property type="term" value="F:metal ion binding"/>
    <property type="evidence" value="ECO:0007669"/>
    <property type="project" value="UniProtKB-KW"/>
</dbReference>
<evidence type="ECO:0000256" key="5">
    <source>
        <dbReference type="ARBA" id="ARBA00022837"/>
    </source>
</evidence>
<dbReference type="PROSITE" id="PS50021">
    <property type="entry name" value="CH"/>
    <property type="match status" value="2"/>
</dbReference>
<keyword evidence="11" id="KW-1185">Reference proteome</keyword>
<dbReference type="EMBL" id="VEPZ02001733">
    <property type="protein sequence ID" value="KAE8660171.1"/>
    <property type="molecule type" value="Genomic_DNA"/>
</dbReference>
<dbReference type="GO" id="GO:0051639">
    <property type="term" value="P:actin filament network formation"/>
    <property type="evidence" value="ECO:0007669"/>
    <property type="project" value="TreeGrafter"/>
</dbReference>
<evidence type="ECO:0000256" key="2">
    <source>
        <dbReference type="ARBA" id="ARBA00011385"/>
    </source>
</evidence>
<dbReference type="SMART" id="SM00033">
    <property type="entry name" value="CH"/>
    <property type="match status" value="3"/>
</dbReference>
<dbReference type="Gene3D" id="1.10.418.10">
    <property type="entry name" value="Calponin-like domain"/>
    <property type="match status" value="4"/>
</dbReference>
<evidence type="ECO:0000256" key="1">
    <source>
        <dbReference type="ARBA" id="ARBA00004245"/>
    </source>
</evidence>
<keyword evidence="7" id="KW-0206">Cytoskeleton</keyword>
<dbReference type="GO" id="GO:0051015">
    <property type="term" value="F:actin filament binding"/>
    <property type="evidence" value="ECO:0007669"/>
    <property type="project" value="InterPro"/>
</dbReference>
<feature type="domain" description="Calponin-homology (CH)" evidence="9">
    <location>
        <begin position="179"/>
        <end position="282"/>
    </location>
</feature>
<dbReference type="InterPro" id="IPR001715">
    <property type="entry name" value="CH_dom"/>
</dbReference>
<feature type="region of interest" description="Disordered" evidence="8">
    <location>
        <begin position="493"/>
        <end position="516"/>
    </location>
</feature>
<evidence type="ECO:0000256" key="7">
    <source>
        <dbReference type="ARBA" id="ARBA00023212"/>
    </source>
</evidence>
<dbReference type="InterPro" id="IPR036872">
    <property type="entry name" value="CH_dom_sf"/>
</dbReference>
<keyword evidence="3" id="KW-0479">Metal-binding</keyword>
<dbReference type="GO" id="GO:0005737">
    <property type="term" value="C:cytoplasm"/>
    <property type="evidence" value="ECO:0007669"/>
    <property type="project" value="TreeGrafter"/>
</dbReference>
<proteinExistence type="predicted"/>
<feature type="domain" description="Calponin-homology (CH)" evidence="9">
    <location>
        <begin position="374"/>
        <end position="482"/>
    </location>
</feature>
<dbReference type="Proteomes" id="UP000436088">
    <property type="component" value="Unassembled WGS sequence"/>
</dbReference>
<dbReference type="FunFam" id="1.10.418.10:FF:000010">
    <property type="entry name" value="Plastin-3 isoform 1"/>
    <property type="match status" value="1"/>
</dbReference>
<dbReference type="PANTHER" id="PTHR19961:SF62">
    <property type="entry name" value="FIMBRIN-1"/>
    <property type="match status" value="1"/>
</dbReference>
<keyword evidence="5" id="KW-0106">Calcium</keyword>
<reference evidence="10" key="1">
    <citation type="submission" date="2019-09" db="EMBL/GenBank/DDBJ databases">
        <title>Draft genome information of white flower Hibiscus syriacus.</title>
        <authorList>
            <person name="Kim Y.-M."/>
        </authorList>
    </citation>
    <scope>NUCLEOTIDE SEQUENCE [LARGE SCALE GENOMIC DNA]</scope>
    <source>
        <strain evidence="10">YM2019G1</strain>
    </source>
</reference>
<comment type="subunit">
    <text evidence="2">Interacts with F-actin.</text>
</comment>
<dbReference type="GO" id="GO:0032432">
    <property type="term" value="C:actin filament bundle"/>
    <property type="evidence" value="ECO:0007669"/>
    <property type="project" value="TreeGrafter"/>
</dbReference>
<evidence type="ECO:0000256" key="8">
    <source>
        <dbReference type="SAM" id="MobiDB-lite"/>
    </source>
</evidence>
<keyword evidence="4" id="KW-0677">Repeat</keyword>
<feature type="compositionally biased region" description="Polar residues" evidence="8">
    <location>
        <begin position="494"/>
        <end position="507"/>
    </location>
</feature>
<dbReference type="SUPFAM" id="SSF47576">
    <property type="entry name" value="Calponin-homology domain, CH-domain"/>
    <property type="match status" value="1"/>
</dbReference>